<dbReference type="InterPro" id="IPR013094">
    <property type="entry name" value="AB_hydrolase_3"/>
</dbReference>
<dbReference type="InterPro" id="IPR002168">
    <property type="entry name" value="Lipase_GDXG_HIS_AS"/>
</dbReference>
<sequence length="294" mass="31817">MPLHPEIQKIVDTLPPTSTSPPIPETLREEEAQRIPAVQITDLNVEDAHVNGVPVRIYSPNMSAGVIVYFHGGAYFSGSIDTHDHVTRALAQATGHVVVSVGYRLAPEHPFPAGLNDCFAVYKWAVAQNLHKGGNVVVAGDSSGGSFAAVVAALAHDAGDSEITHQILYYPSVDLRFDQNRWPSLAENAEGCGLEYAGLKPFNSFYLEGVDASNPQASPILREDLSGLPPALIVTAGFDPLRDEGEGYGIRLQEAGVSTTLRRYANANHGFLVNFSWIPEFYDEFAQTADFLKV</sequence>
<dbReference type="SUPFAM" id="SSF53474">
    <property type="entry name" value="alpha/beta-Hydrolases"/>
    <property type="match status" value="1"/>
</dbReference>
<protein>
    <submittedName>
        <fullName evidence="5">Alpha/beta hydrolase</fullName>
    </submittedName>
</protein>
<dbReference type="Pfam" id="PF07859">
    <property type="entry name" value="Abhydrolase_3"/>
    <property type="match status" value="1"/>
</dbReference>
<dbReference type="GO" id="GO:0016787">
    <property type="term" value="F:hydrolase activity"/>
    <property type="evidence" value="ECO:0007669"/>
    <property type="project" value="UniProtKB-KW"/>
</dbReference>
<dbReference type="RefSeq" id="WP_003858572.1">
    <property type="nucleotide sequence ID" value="NZ_JAAOYN010000001.1"/>
</dbReference>
<reference evidence="5 6" key="1">
    <citation type="submission" date="2015-12" db="EMBL/GenBank/DDBJ databases">
        <title>Genome sequence of Corynebacterium AS 1.542.</title>
        <authorList>
            <person name="Yang J."/>
            <person name="Yang S."/>
        </authorList>
    </citation>
    <scope>NUCLEOTIDE SEQUENCE [LARGE SCALE GENOMIC DNA]</scope>
    <source>
        <strain evidence="5 6">AS 1.542</strain>
    </source>
</reference>
<organism evidence="5 6">
    <name type="scientific">Corynebacterium glutamicum</name>
    <name type="common">Brevibacterium saccharolyticum</name>
    <dbReference type="NCBI Taxonomy" id="1718"/>
    <lineage>
        <taxon>Bacteria</taxon>
        <taxon>Bacillati</taxon>
        <taxon>Actinomycetota</taxon>
        <taxon>Actinomycetes</taxon>
        <taxon>Mycobacteriales</taxon>
        <taxon>Corynebacteriaceae</taxon>
        <taxon>Corynebacterium</taxon>
    </lineage>
</organism>
<accession>A0AB36IHE2</accession>
<dbReference type="InterPro" id="IPR029058">
    <property type="entry name" value="AB_hydrolase_fold"/>
</dbReference>
<evidence type="ECO:0000259" key="4">
    <source>
        <dbReference type="Pfam" id="PF07859"/>
    </source>
</evidence>
<comment type="caution">
    <text evidence="5">The sequence shown here is derived from an EMBL/GenBank/DDBJ whole genome shotgun (WGS) entry which is preliminary data.</text>
</comment>
<dbReference type="PANTHER" id="PTHR48081">
    <property type="entry name" value="AB HYDROLASE SUPERFAMILY PROTEIN C4A8.06C"/>
    <property type="match status" value="1"/>
</dbReference>
<comment type="similarity">
    <text evidence="1">Belongs to the 'GDXG' lipolytic enzyme family.</text>
</comment>
<dbReference type="AlphaFoldDB" id="A0AB36IHE2"/>
<name>A0AB36IHE2_CORGT</name>
<dbReference type="EMBL" id="LOQT01000013">
    <property type="protein sequence ID" value="OKX83135.1"/>
    <property type="molecule type" value="Genomic_DNA"/>
</dbReference>
<feature type="region of interest" description="Disordered" evidence="3">
    <location>
        <begin position="1"/>
        <end position="24"/>
    </location>
</feature>
<evidence type="ECO:0000256" key="3">
    <source>
        <dbReference type="SAM" id="MobiDB-lite"/>
    </source>
</evidence>
<dbReference type="InterPro" id="IPR050300">
    <property type="entry name" value="GDXG_lipolytic_enzyme"/>
</dbReference>
<evidence type="ECO:0000256" key="2">
    <source>
        <dbReference type="ARBA" id="ARBA00022801"/>
    </source>
</evidence>
<feature type="domain" description="Alpha/beta hydrolase fold-3" evidence="4">
    <location>
        <begin position="67"/>
        <end position="272"/>
    </location>
</feature>
<evidence type="ECO:0000256" key="1">
    <source>
        <dbReference type="ARBA" id="ARBA00010515"/>
    </source>
</evidence>
<dbReference type="PANTHER" id="PTHR48081:SF8">
    <property type="entry name" value="ALPHA_BETA HYDROLASE FOLD-3 DOMAIN-CONTAINING PROTEIN-RELATED"/>
    <property type="match status" value="1"/>
</dbReference>
<dbReference type="PROSITE" id="PS01173">
    <property type="entry name" value="LIPASE_GDXG_HIS"/>
    <property type="match status" value="1"/>
</dbReference>
<evidence type="ECO:0000313" key="6">
    <source>
        <dbReference type="Proteomes" id="UP000186091"/>
    </source>
</evidence>
<evidence type="ECO:0000313" key="5">
    <source>
        <dbReference type="EMBL" id="OKX83135.1"/>
    </source>
</evidence>
<dbReference type="Proteomes" id="UP000186091">
    <property type="component" value="Unassembled WGS sequence"/>
</dbReference>
<gene>
    <name evidence="5" type="ORF">AUP69_05025</name>
</gene>
<dbReference type="Gene3D" id="3.40.50.1820">
    <property type="entry name" value="alpha/beta hydrolase"/>
    <property type="match status" value="1"/>
</dbReference>
<keyword evidence="2 5" id="KW-0378">Hydrolase</keyword>
<proteinExistence type="inferred from homology"/>